<dbReference type="InterPro" id="IPR024983">
    <property type="entry name" value="CHAT_dom"/>
</dbReference>
<feature type="region of interest" description="Disordered" evidence="1">
    <location>
        <begin position="1"/>
        <end position="53"/>
    </location>
</feature>
<dbReference type="PANTHER" id="PTHR19959:SF119">
    <property type="entry name" value="FUNGAL LIPASE-LIKE DOMAIN-CONTAINING PROTEIN"/>
    <property type="match status" value="1"/>
</dbReference>
<protein>
    <recommendedName>
        <fullName evidence="2">CHAT domain-containing protein</fullName>
    </recommendedName>
</protein>
<dbReference type="AlphaFoldDB" id="A0A0B7G1E0"/>
<dbReference type="OrthoDB" id="9991317at2759"/>
<proteinExistence type="predicted"/>
<dbReference type="EMBL" id="LN679173">
    <property type="protein sequence ID" value="CEL62914.1"/>
    <property type="molecule type" value="Genomic_DNA"/>
</dbReference>
<accession>A0A0B7G1E0</accession>
<name>A0A0B7G1E0_THACB</name>
<evidence type="ECO:0000256" key="1">
    <source>
        <dbReference type="SAM" id="MobiDB-lite"/>
    </source>
</evidence>
<dbReference type="Gene3D" id="1.25.40.10">
    <property type="entry name" value="Tetratricopeptide repeat domain"/>
    <property type="match status" value="2"/>
</dbReference>
<dbReference type="Pfam" id="PF13374">
    <property type="entry name" value="TPR_10"/>
    <property type="match status" value="1"/>
</dbReference>
<feature type="compositionally biased region" description="Basic and acidic residues" evidence="1">
    <location>
        <begin position="26"/>
        <end position="41"/>
    </location>
</feature>
<dbReference type="Proteomes" id="UP000059188">
    <property type="component" value="Unassembled WGS sequence"/>
</dbReference>
<gene>
    <name evidence="3" type="ORF">RSOLAG1IB_10573</name>
</gene>
<sequence length="1240" mass="138626">MDQAAGVYNTEFSHHANDTISVKPEGSLEKTREPAFSEEKLGTPQVSGQSSESENEFNLEVWKRVMVEQLVTLGTEINQKDLAAVESGAKRILQQLGPTKTLPPTSEHRKLGLSILESLSNIILSNIGHYSQDRHYLDIACYVTDGALPFISPSHSDPADWLFNFAKCCEFRYELTKSLEDIQNAIVCFENTLRLTESGHPKQLSRIETLGDAHRRRWDQLKGSDDLTKALEYYSAAISMAPQGSAIIPHLYVKMEGLFSAWSQADKTHEIEGLERAIEIQKHAITLVSEGNDHRSTYLHTLGRYYHHKFNRSGNKDDVQAAIDSQTEAVKLAPEGSVAKLNIMNDLGASYQARFVSMGNLEDCSTAFQLHEQVLSLAPEGDPNKVGYLSTLGNLYIQRFAYLGIKDDLSKALEILSRVVSDTPPLDHDLPGRLNNLGLAYKSRFDHFGKLSDIDKAIELQGSAIRLSAEAKRHQPAIFGNLGESFQARFSRLKRVPDIESAIVVQMRAVETTPDDHPTMPGLLNGLGSSYELRFSLKSSNPRKMDDLNVAIEHKARAIRLTPEGHPKLATYLNNLGLAYENRFLRLNEEEDSERAIRNICRAVELTPDGHADKSSWLNNLGNAYRERFRTWKALEDYEKAIAAQSQAISLVDKGHSNLPMMINNMALSYFYRFEQSGDQEALEKSIDLFQQSANSPQGHPIHKFNSARILANLLLSNFRPGFIQAYQSAVDYLPQIVWLGDVANTRFYQISQFRDFIEEAAAAAIQVGEVSLALEWLEQGRSIVWGQHLQLQTPVDDLASVNSELATSLKESADELYSTVSGIFSSSASDSSSHLRPIDWNVQRQHQVADRYEELLKQVRQTPGFERFLLPKQATELFKAARSGHVVVINVHKSRCDALILSPNKEGVTHVPLPNLYHNKTLDFNTPSEILKRSSEGTGEYDGFRGIRLKSGMDQYESMLYELWVCVTKPVLEGLGYSGDQPPEELINMTWNTTGPLSLLPLHAAGDYSKPHTRLYNFAISSYTPTLSVLLRPNSSPHTHSRILAISQEATPGQAPLPCTKQELEHIKTHVSKSIHYMQLTDSEATAREVLSVMEEYDWIHLACHAYQLPHAPLNSSFKLHESDLTLQQIMQKQFRNKGLAFLSACQTAFGDKDIPNESSHLAAGMLIAGYPSVIATMWAIADRDAPLIADQVYSHLIKDGNMNYEGSARALHNAVAELRGKVGEKAFLRWAPFIHIGS</sequence>
<feature type="domain" description="CHAT" evidence="2">
    <location>
        <begin position="963"/>
        <end position="1240"/>
    </location>
</feature>
<dbReference type="SUPFAM" id="SSF48452">
    <property type="entry name" value="TPR-like"/>
    <property type="match status" value="2"/>
</dbReference>
<organism evidence="3 4">
    <name type="scientific">Thanatephorus cucumeris (strain AG1-IB / isolate 7/3/14)</name>
    <name type="common">Lettuce bottom rot fungus</name>
    <name type="synonym">Rhizoctonia solani</name>
    <dbReference type="NCBI Taxonomy" id="1108050"/>
    <lineage>
        <taxon>Eukaryota</taxon>
        <taxon>Fungi</taxon>
        <taxon>Dikarya</taxon>
        <taxon>Basidiomycota</taxon>
        <taxon>Agaricomycotina</taxon>
        <taxon>Agaricomycetes</taxon>
        <taxon>Cantharellales</taxon>
        <taxon>Ceratobasidiaceae</taxon>
        <taxon>Rhizoctonia</taxon>
        <taxon>Rhizoctonia solani AG-1</taxon>
    </lineage>
</organism>
<dbReference type="STRING" id="1108050.A0A0B7G1E0"/>
<evidence type="ECO:0000313" key="3">
    <source>
        <dbReference type="EMBL" id="CEL62914.1"/>
    </source>
</evidence>
<dbReference type="Pfam" id="PF12770">
    <property type="entry name" value="CHAT"/>
    <property type="match status" value="1"/>
</dbReference>
<evidence type="ECO:0000313" key="4">
    <source>
        <dbReference type="Proteomes" id="UP000059188"/>
    </source>
</evidence>
<dbReference type="SMART" id="SM00028">
    <property type="entry name" value="TPR"/>
    <property type="match status" value="3"/>
</dbReference>
<dbReference type="InterPro" id="IPR019734">
    <property type="entry name" value="TPR_rpt"/>
</dbReference>
<evidence type="ECO:0000259" key="2">
    <source>
        <dbReference type="Pfam" id="PF12770"/>
    </source>
</evidence>
<dbReference type="InterPro" id="IPR011990">
    <property type="entry name" value="TPR-like_helical_dom_sf"/>
</dbReference>
<reference evidence="3 4" key="1">
    <citation type="submission" date="2014-11" db="EMBL/GenBank/DDBJ databases">
        <authorList>
            <person name="Wibberg Daniel"/>
        </authorList>
    </citation>
    <scope>NUCLEOTIDE SEQUENCE [LARGE SCALE GENOMIC DNA]</scope>
    <source>
        <strain evidence="3">Rhizoctonia solani AG1-IB 7/3/14</strain>
    </source>
</reference>
<keyword evidence="4" id="KW-1185">Reference proteome</keyword>
<dbReference type="PANTHER" id="PTHR19959">
    <property type="entry name" value="KINESIN LIGHT CHAIN"/>
    <property type="match status" value="1"/>
</dbReference>